<proteinExistence type="predicted"/>
<feature type="domain" description="Bacteriophage T7 tail fibre protein-like N-terminal" evidence="1">
    <location>
        <begin position="3"/>
        <end position="130"/>
    </location>
</feature>
<evidence type="ECO:0000259" key="1">
    <source>
        <dbReference type="Pfam" id="PF03906"/>
    </source>
</evidence>
<keyword evidence="3" id="KW-1185">Reference proteome</keyword>
<evidence type="ECO:0000313" key="2">
    <source>
        <dbReference type="EMBL" id="MDD0989207.1"/>
    </source>
</evidence>
<dbReference type="EMBL" id="JAMDGY010000007">
    <property type="protein sequence ID" value="MDD0989207.1"/>
    <property type="molecule type" value="Genomic_DNA"/>
</dbReference>
<dbReference type="RefSeq" id="WP_273911884.1">
    <property type="nucleotide sequence ID" value="NZ_JAMDGX010000046.1"/>
</dbReference>
<sequence length="741" mass="80043">MAAPKTVLTYPLNGAQKDFAIPFEYLARKFITVTLIGKVRKPLTLNSDYRFTSRTNITTTKAWGPGDEFESIEVRRVTSATERLIDFSDGSILRAYDLNTAQLQALHISEEARDITADTIGVNNSGDLDGRGRKIVNVSNATEDGDAVSFRQIKNLDQQHRFLTPKSSPPTLRDDGGALQVGDRFLLITDGIEYIYKVGGMWQASNLDSDILASVEPAIAGAATVGNAAKVVNASQHACIEGTDITAALNSAARKADRLRWPLVLDIDHAYLTGDFEPPLKFHGNYCTLSGGRVVGNRLKHLQWDGLTCSELLLSGVWHANVNNFNVLGRWTVDGNDSDFGSLWNTFNNVRCGQIILDVRYQAVNQNQFTNCMGNTPGVYGLLITDGGAATSPTGGVMEAHNNVFQGCDFSHSKGCWNDIKVRNHDNILIGCYFERGAIPVGRWIIMGCQLDGSTIPLVPSRSHVFGMTDVSPATSGDSLSLTATNLCKGGDWTVRKGGKPVGFSSTVPGAGAVVVSDFVTPWGYQAVYGGRATNGYQTLSVDFKSPTGKFSAVVWMYLPDGDFPKAVSVVSDGAESFRGAEMVPERLGVYLFRVSGDVTPNVQSSIRFYQTLTQISSGRMYIGAAFVSPMKAAIYPSFPNAVEHDTAIDSAGVERKRGVQAVKYSTASVLDVPIRFAQNFDGPASSLIPQYSLEVVSDYGGNFQKSFIKQGSVSTSGFDVRIIVGGTGEFAGAIRWSCTN</sequence>
<protein>
    <submittedName>
        <fullName evidence="2">Phage tail fiber protein</fullName>
    </submittedName>
</protein>
<name>A0ABT5NKZ6_9PSED</name>
<dbReference type="Proteomes" id="UP001148203">
    <property type="component" value="Unassembled WGS sequence"/>
</dbReference>
<comment type="caution">
    <text evidence="2">The sequence shown here is derived from an EMBL/GenBank/DDBJ whole genome shotgun (WGS) entry which is preliminary data.</text>
</comment>
<reference evidence="2 3" key="1">
    <citation type="submission" date="2022-05" db="EMBL/GenBank/DDBJ databases">
        <title>Novel Pseudomonas spp. Isolated from a Rainbow Trout Aquaculture Facility.</title>
        <authorList>
            <person name="Testerman T."/>
            <person name="Graf J."/>
        </authorList>
    </citation>
    <scope>NUCLEOTIDE SEQUENCE [LARGE SCALE GENOMIC DNA]</scope>
    <source>
        <strain evidence="2 3">ID681</strain>
    </source>
</reference>
<gene>
    <name evidence="2" type="ORF">M5G11_01490</name>
</gene>
<organism evidence="2 3">
    <name type="scientific">Pseudomonas fontis</name>
    <dbReference type="NCBI Taxonomy" id="2942633"/>
    <lineage>
        <taxon>Bacteria</taxon>
        <taxon>Pseudomonadati</taxon>
        <taxon>Pseudomonadota</taxon>
        <taxon>Gammaproteobacteria</taxon>
        <taxon>Pseudomonadales</taxon>
        <taxon>Pseudomonadaceae</taxon>
        <taxon>Pseudomonas</taxon>
    </lineage>
</organism>
<dbReference type="Pfam" id="PF03906">
    <property type="entry name" value="Phage_T7_tail"/>
    <property type="match status" value="1"/>
</dbReference>
<dbReference type="InterPro" id="IPR005604">
    <property type="entry name" value="Phage_T7_tail_fibre-like_N"/>
</dbReference>
<accession>A0ABT5NKZ6</accession>
<evidence type="ECO:0000313" key="3">
    <source>
        <dbReference type="Proteomes" id="UP001148203"/>
    </source>
</evidence>